<dbReference type="PANTHER" id="PTHR30625:SF15">
    <property type="entry name" value="BIOPOLYMER TRANSPORT PROTEIN EXBB"/>
    <property type="match status" value="1"/>
</dbReference>
<evidence type="ECO:0000256" key="5">
    <source>
        <dbReference type="ARBA" id="ARBA00022927"/>
    </source>
</evidence>
<feature type="transmembrane region" description="Helical" evidence="10">
    <location>
        <begin position="20"/>
        <end position="43"/>
    </location>
</feature>
<evidence type="ECO:0000313" key="13">
    <source>
        <dbReference type="Proteomes" id="UP000320593"/>
    </source>
</evidence>
<keyword evidence="13" id="KW-1185">Reference proteome</keyword>
<keyword evidence="3" id="KW-1003">Cell membrane</keyword>
<evidence type="ECO:0000256" key="10">
    <source>
        <dbReference type="SAM" id="Phobius"/>
    </source>
</evidence>
<evidence type="ECO:0000256" key="2">
    <source>
        <dbReference type="ARBA" id="ARBA00022448"/>
    </source>
</evidence>
<evidence type="ECO:0000256" key="8">
    <source>
        <dbReference type="RuleBase" id="RU004057"/>
    </source>
</evidence>
<keyword evidence="5 8" id="KW-0653">Protein transport</keyword>
<evidence type="ECO:0000256" key="7">
    <source>
        <dbReference type="ARBA" id="ARBA00023136"/>
    </source>
</evidence>
<evidence type="ECO:0000256" key="6">
    <source>
        <dbReference type="ARBA" id="ARBA00022989"/>
    </source>
</evidence>
<organism evidence="12 13">
    <name type="scientific">Roseibium hamelinense</name>
    <dbReference type="NCBI Taxonomy" id="150831"/>
    <lineage>
        <taxon>Bacteria</taxon>
        <taxon>Pseudomonadati</taxon>
        <taxon>Pseudomonadota</taxon>
        <taxon>Alphaproteobacteria</taxon>
        <taxon>Hyphomicrobiales</taxon>
        <taxon>Stappiaceae</taxon>
        <taxon>Roseibium</taxon>
    </lineage>
</organism>
<keyword evidence="4 10" id="KW-0812">Transmembrane</keyword>
<dbReference type="GO" id="GO:0017038">
    <property type="term" value="P:protein import"/>
    <property type="evidence" value="ECO:0007669"/>
    <property type="project" value="TreeGrafter"/>
</dbReference>
<proteinExistence type="inferred from homology"/>
<dbReference type="AlphaFoldDB" id="A0A562SNW0"/>
<dbReference type="EMBL" id="VLLF01000008">
    <property type="protein sequence ID" value="TWI82952.1"/>
    <property type="molecule type" value="Genomic_DNA"/>
</dbReference>
<comment type="caution">
    <text evidence="12">The sequence shown here is derived from an EMBL/GenBank/DDBJ whole genome shotgun (WGS) entry which is preliminary data.</text>
</comment>
<accession>A0A562SNW0</accession>
<protein>
    <submittedName>
        <fullName evidence="12">Biopolymer transport protein ExbB/TolQ</fullName>
    </submittedName>
</protein>
<gene>
    <name evidence="12" type="ORF">JM93_03467</name>
</gene>
<sequence length="211" mass="22153">MTMQDISSLQDLLFLFHERGGWTLIVLVGLSVLTVATAFVNLIRVAGLKPFSSRSGACRELAQKIDTLAASGLDRRALADETSLIARSYLAKARSGTRLLELIITAAPLLGLLGTVLGMIDAFQAMQSAGDSVRPADLAGGIWEALITTAAGMIVALAALVLHSLIDAVAGNLKMILEQVATRSIAQSSVPLMDPATGQHRSSFPDQQSAA</sequence>
<dbReference type="RefSeq" id="WP_145345771.1">
    <property type="nucleotide sequence ID" value="NZ_SMLY01000080.1"/>
</dbReference>
<dbReference type="InterPro" id="IPR050790">
    <property type="entry name" value="ExbB/TolQ_transport"/>
</dbReference>
<comment type="similarity">
    <text evidence="8">Belongs to the exbB/tolQ family.</text>
</comment>
<evidence type="ECO:0000256" key="4">
    <source>
        <dbReference type="ARBA" id="ARBA00022692"/>
    </source>
</evidence>
<keyword evidence="7 10" id="KW-0472">Membrane</keyword>
<feature type="transmembrane region" description="Helical" evidence="10">
    <location>
        <begin position="99"/>
        <end position="120"/>
    </location>
</feature>
<dbReference type="GO" id="GO:0005886">
    <property type="term" value="C:plasma membrane"/>
    <property type="evidence" value="ECO:0007669"/>
    <property type="project" value="UniProtKB-SubCell"/>
</dbReference>
<feature type="transmembrane region" description="Helical" evidence="10">
    <location>
        <begin position="140"/>
        <end position="166"/>
    </location>
</feature>
<name>A0A562SNW0_9HYPH</name>
<feature type="domain" description="MotA/TolQ/ExbB proton channel" evidence="11">
    <location>
        <begin position="70"/>
        <end position="176"/>
    </location>
</feature>
<feature type="region of interest" description="Disordered" evidence="9">
    <location>
        <begin position="192"/>
        <end position="211"/>
    </location>
</feature>
<dbReference type="Proteomes" id="UP000320593">
    <property type="component" value="Unassembled WGS sequence"/>
</dbReference>
<evidence type="ECO:0000256" key="1">
    <source>
        <dbReference type="ARBA" id="ARBA00004651"/>
    </source>
</evidence>
<dbReference type="InterPro" id="IPR002898">
    <property type="entry name" value="MotA_ExbB_proton_chnl"/>
</dbReference>
<dbReference type="OrthoDB" id="4045at2"/>
<feature type="compositionally biased region" description="Polar residues" evidence="9">
    <location>
        <begin position="199"/>
        <end position="211"/>
    </location>
</feature>
<dbReference type="PANTHER" id="PTHR30625">
    <property type="entry name" value="PROTEIN TOLQ"/>
    <property type="match status" value="1"/>
</dbReference>
<evidence type="ECO:0000313" key="12">
    <source>
        <dbReference type="EMBL" id="TWI82952.1"/>
    </source>
</evidence>
<keyword evidence="2 8" id="KW-0813">Transport</keyword>
<comment type="subcellular location">
    <subcellularLocation>
        <location evidence="1">Cell membrane</location>
        <topology evidence="1">Multi-pass membrane protein</topology>
    </subcellularLocation>
    <subcellularLocation>
        <location evidence="8">Membrane</location>
        <topology evidence="8">Multi-pass membrane protein</topology>
    </subcellularLocation>
</comment>
<evidence type="ECO:0000256" key="9">
    <source>
        <dbReference type="SAM" id="MobiDB-lite"/>
    </source>
</evidence>
<keyword evidence="6 10" id="KW-1133">Transmembrane helix</keyword>
<reference evidence="12 13" key="1">
    <citation type="submission" date="2019-07" db="EMBL/GenBank/DDBJ databases">
        <title>Genomic Encyclopedia of Archaeal and Bacterial Type Strains, Phase II (KMG-II): from individual species to whole genera.</title>
        <authorList>
            <person name="Goeker M."/>
        </authorList>
    </citation>
    <scope>NUCLEOTIDE SEQUENCE [LARGE SCALE GENOMIC DNA]</scope>
    <source>
        <strain evidence="12 13">ATCC BAA-252</strain>
    </source>
</reference>
<evidence type="ECO:0000259" key="11">
    <source>
        <dbReference type="Pfam" id="PF01618"/>
    </source>
</evidence>
<evidence type="ECO:0000256" key="3">
    <source>
        <dbReference type="ARBA" id="ARBA00022475"/>
    </source>
</evidence>
<dbReference type="Pfam" id="PF01618">
    <property type="entry name" value="MotA_ExbB"/>
    <property type="match status" value="1"/>
</dbReference>